<reference evidence="1" key="1">
    <citation type="submission" date="2019-07" db="EMBL/GenBank/DDBJ databases">
        <authorList>
            <person name="Dittberner H."/>
        </authorList>
    </citation>
    <scope>NUCLEOTIDE SEQUENCE [LARGE SCALE GENOMIC DNA]</scope>
</reference>
<keyword evidence="2" id="KW-1185">Reference proteome</keyword>
<dbReference type="Proteomes" id="UP000489600">
    <property type="component" value="Unassembled WGS sequence"/>
</dbReference>
<accession>A0A565C911</accession>
<dbReference type="EMBL" id="CABITT030000007">
    <property type="protein sequence ID" value="VVB10133.1"/>
    <property type="molecule type" value="Genomic_DNA"/>
</dbReference>
<protein>
    <submittedName>
        <fullName evidence="1">Uncharacterized protein</fullName>
    </submittedName>
</protein>
<gene>
    <name evidence="1" type="ORF">ANE_LOCUS20577</name>
</gene>
<sequence>MDMLPGIGPEPAQVPVLTRNSPMYIDISSDSFMSLDRSDSQFQWNPGFGCLRFLARLRPRKIEI</sequence>
<proteinExistence type="predicted"/>
<evidence type="ECO:0000313" key="1">
    <source>
        <dbReference type="EMBL" id="VVB10133.1"/>
    </source>
</evidence>
<comment type="caution">
    <text evidence="1">The sequence shown here is derived from an EMBL/GenBank/DDBJ whole genome shotgun (WGS) entry which is preliminary data.</text>
</comment>
<dbReference type="AlphaFoldDB" id="A0A565C911"/>
<evidence type="ECO:0000313" key="2">
    <source>
        <dbReference type="Proteomes" id="UP000489600"/>
    </source>
</evidence>
<organism evidence="1 2">
    <name type="scientific">Arabis nemorensis</name>
    <dbReference type="NCBI Taxonomy" id="586526"/>
    <lineage>
        <taxon>Eukaryota</taxon>
        <taxon>Viridiplantae</taxon>
        <taxon>Streptophyta</taxon>
        <taxon>Embryophyta</taxon>
        <taxon>Tracheophyta</taxon>
        <taxon>Spermatophyta</taxon>
        <taxon>Magnoliopsida</taxon>
        <taxon>eudicotyledons</taxon>
        <taxon>Gunneridae</taxon>
        <taxon>Pentapetalae</taxon>
        <taxon>rosids</taxon>
        <taxon>malvids</taxon>
        <taxon>Brassicales</taxon>
        <taxon>Brassicaceae</taxon>
        <taxon>Arabideae</taxon>
        <taxon>Arabis</taxon>
    </lineage>
</organism>
<name>A0A565C911_9BRAS</name>